<accession>A0ABD4VP01</accession>
<feature type="domain" description="HTH cro/C1-type" evidence="1">
    <location>
        <begin position="7"/>
        <end position="59"/>
    </location>
</feature>
<evidence type="ECO:0000313" key="3">
    <source>
        <dbReference type="Proteomes" id="UP001075704"/>
    </source>
</evidence>
<proteinExistence type="predicted"/>
<dbReference type="AlphaFoldDB" id="A0ABD4VP01"/>
<protein>
    <submittedName>
        <fullName evidence="2">Helix-turn-helix transcriptional regulator</fullName>
    </submittedName>
</protein>
<dbReference type="Pfam" id="PF13443">
    <property type="entry name" value="HTH_26"/>
    <property type="match status" value="1"/>
</dbReference>
<dbReference type="RefSeq" id="WP_032585193.1">
    <property type="nucleotide sequence ID" value="NZ_JAGJIB010000003.1"/>
</dbReference>
<dbReference type="SMART" id="SM00530">
    <property type="entry name" value="HTH_XRE"/>
    <property type="match status" value="1"/>
</dbReference>
<evidence type="ECO:0000313" key="2">
    <source>
        <dbReference type="EMBL" id="MCZ2653180.1"/>
    </source>
</evidence>
<dbReference type="CDD" id="cd00093">
    <property type="entry name" value="HTH_XRE"/>
    <property type="match status" value="1"/>
</dbReference>
<dbReference type="PROSITE" id="PS50943">
    <property type="entry name" value="HTH_CROC1"/>
    <property type="match status" value="1"/>
</dbReference>
<name>A0ABD4VP01_BACFG</name>
<evidence type="ECO:0000259" key="1">
    <source>
        <dbReference type="PROSITE" id="PS50943"/>
    </source>
</evidence>
<dbReference type="Gene3D" id="1.10.260.40">
    <property type="entry name" value="lambda repressor-like DNA-binding domains"/>
    <property type="match status" value="1"/>
</dbReference>
<dbReference type="Proteomes" id="UP001075704">
    <property type="component" value="Unassembled WGS sequence"/>
</dbReference>
<gene>
    <name evidence="2" type="ORF">O1422_03265</name>
</gene>
<reference evidence="2" key="1">
    <citation type="submission" date="2022-12" db="EMBL/GenBank/DDBJ databases">
        <title>Development of a Multilocus Sequence Typing Scheme for Bacteroides fragilis Based on Whole Genome Sequencing Data and Clinical Application.</title>
        <authorList>
            <person name="Nielsen F.D."/>
            <person name="Justesen U.S."/>
        </authorList>
    </citation>
    <scope>NUCLEOTIDE SEQUENCE</scope>
    <source>
        <strain evidence="2">BF_BC_ODE_DK_2015_2</strain>
    </source>
</reference>
<dbReference type="EMBL" id="JAPUAC010000002">
    <property type="protein sequence ID" value="MCZ2653180.1"/>
    <property type="molecule type" value="Genomic_DNA"/>
</dbReference>
<comment type="caution">
    <text evidence="2">The sequence shown here is derived from an EMBL/GenBank/DDBJ whole genome shotgun (WGS) entry which is preliminary data.</text>
</comment>
<organism evidence="2 3">
    <name type="scientific">Bacteroides fragilis</name>
    <dbReference type="NCBI Taxonomy" id="817"/>
    <lineage>
        <taxon>Bacteria</taxon>
        <taxon>Pseudomonadati</taxon>
        <taxon>Bacteroidota</taxon>
        <taxon>Bacteroidia</taxon>
        <taxon>Bacteroidales</taxon>
        <taxon>Bacteroidaceae</taxon>
        <taxon>Bacteroides</taxon>
    </lineage>
</organism>
<dbReference type="InterPro" id="IPR010982">
    <property type="entry name" value="Lambda_DNA-bd_dom_sf"/>
</dbReference>
<dbReference type="InterPro" id="IPR001387">
    <property type="entry name" value="Cro/C1-type_HTH"/>
</dbReference>
<sequence length="84" mass="9207">MIEQLRIKEAIKEHGTSINEVAEKMGISRFTLSTHVNGNPSTEILLRIADAIGCPVTELFERPKSDTVSLTCPHCGKSITLKAE</sequence>
<dbReference type="SUPFAM" id="SSF47413">
    <property type="entry name" value="lambda repressor-like DNA-binding domains"/>
    <property type="match status" value="1"/>
</dbReference>